<organism evidence="3 4">
    <name type="scientific">Seriola lalandi dorsalis</name>
    <dbReference type="NCBI Taxonomy" id="1841481"/>
    <lineage>
        <taxon>Eukaryota</taxon>
        <taxon>Metazoa</taxon>
        <taxon>Chordata</taxon>
        <taxon>Craniata</taxon>
        <taxon>Vertebrata</taxon>
        <taxon>Euteleostomi</taxon>
        <taxon>Actinopterygii</taxon>
        <taxon>Neopterygii</taxon>
        <taxon>Teleostei</taxon>
        <taxon>Neoteleostei</taxon>
        <taxon>Acanthomorphata</taxon>
        <taxon>Carangaria</taxon>
        <taxon>Carangiformes</taxon>
        <taxon>Carangidae</taxon>
        <taxon>Seriola</taxon>
    </lineage>
</organism>
<keyword evidence="4" id="KW-1185">Reference proteome</keyword>
<evidence type="ECO:0000256" key="1">
    <source>
        <dbReference type="ARBA" id="ARBA00010453"/>
    </source>
</evidence>
<dbReference type="PANTHER" id="PTHR32428:SF3">
    <property type="entry name" value="PROLINE-RICH PROTEIN 5-LIKE"/>
    <property type="match status" value="1"/>
</dbReference>
<reference evidence="3" key="1">
    <citation type="submission" date="2025-08" db="UniProtKB">
        <authorList>
            <consortium name="Ensembl"/>
        </authorList>
    </citation>
    <scope>IDENTIFICATION</scope>
</reference>
<reference evidence="3" key="2">
    <citation type="submission" date="2025-09" db="UniProtKB">
        <authorList>
            <consortium name="Ensembl"/>
        </authorList>
    </citation>
    <scope>IDENTIFICATION</scope>
</reference>
<accession>A0A3B4X1M7</accession>
<dbReference type="InterPro" id="IPR013745">
    <property type="entry name" value="Bit61/PRR5"/>
</dbReference>
<dbReference type="PANTHER" id="PTHR32428">
    <property type="entry name" value="TARGET OF RAPAMYCIN COMPLEX 2 SUBUNIT BIT61-RELATED"/>
    <property type="match status" value="1"/>
</dbReference>
<protein>
    <submittedName>
        <fullName evidence="3">Proline rich 5 like</fullName>
    </submittedName>
</protein>
<name>A0A3B4X1M7_SERLL</name>
<dbReference type="GO" id="GO:0038203">
    <property type="term" value="P:TORC2 signaling"/>
    <property type="evidence" value="ECO:0007669"/>
    <property type="project" value="TreeGrafter"/>
</dbReference>
<dbReference type="AlphaFoldDB" id="A0A3B4X1M7"/>
<comment type="similarity">
    <text evidence="1">Belongs to the PROTOR family.</text>
</comment>
<evidence type="ECO:0000313" key="4">
    <source>
        <dbReference type="Proteomes" id="UP000261360"/>
    </source>
</evidence>
<evidence type="ECO:0000313" key="3">
    <source>
        <dbReference type="Ensembl" id="ENSSLDP00000006768.1"/>
    </source>
</evidence>
<sequence>ISFGYHPILFSCSLCMMGSFRRPRPRFMSSPVLSDLARFHASSPSLQISNTSVWNSVQSAVVKVFQGGALQTNELFTLNESIRWLLKTEMGSFITDYFQLMCFHGNHLPPVPVGDDQLAVLADMWDRFFTETLPTLQAIFYPVQGQELTVRQMALLAFRDLVLLKLHLEETLGAAASVPPPVTQMLLVLQGIHESGAPSLEYYQLERLVEIVVSPYLSNSRHLRSSGLLLGDQPEITITQHHSSSDSSSLAPLVEQEGEAYLEKVGGVRRHTVANAHSDVRLLSASGRMHAGTENDNGVLVGGGSMTPRPFSSQPDMVESPRGGVICLPDS</sequence>
<dbReference type="Ensembl" id="ENSSLDT00000006991.1">
    <property type="protein sequence ID" value="ENSSLDP00000006768.1"/>
    <property type="gene ID" value="ENSSLDG00000005388.1"/>
</dbReference>
<dbReference type="STRING" id="1841481.ENSSLDP00000006768"/>
<evidence type="ECO:0000256" key="2">
    <source>
        <dbReference type="SAM" id="MobiDB-lite"/>
    </source>
</evidence>
<dbReference type="GO" id="GO:0031932">
    <property type="term" value="C:TORC2 complex"/>
    <property type="evidence" value="ECO:0007669"/>
    <property type="project" value="TreeGrafter"/>
</dbReference>
<proteinExistence type="inferred from homology"/>
<dbReference type="Proteomes" id="UP000261360">
    <property type="component" value="Unplaced"/>
</dbReference>
<feature type="region of interest" description="Disordered" evidence="2">
    <location>
        <begin position="287"/>
        <end position="323"/>
    </location>
</feature>
<dbReference type="GeneTree" id="ENSGT00530000063981"/>